<keyword evidence="2" id="KW-1185">Reference proteome</keyword>
<organism evidence="1 2">
    <name type="scientific">Mola mola</name>
    <name type="common">Ocean sunfish</name>
    <name type="synonym">Tetraodon mola</name>
    <dbReference type="NCBI Taxonomy" id="94237"/>
    <lineage>
        <taxon>Eukaryota</taxon>
        <taxon>Metazoa</taxon>
        <taxon>Chordata</taxon>
        <taxon>Craniata</taxon>
        <taxon>Vertebrata</taxon>
        <taxon>Euteleostomi</taxon>
        <taxon>Actinopterygii</taxon>
        <taxon>Neopterygii</taxon>
        <taxon>Teleostei</taxon>
        <taxon>Neoteleostei</taxon>
        <taxon>Acanthomorphata</taxon>
        <taxon>Eupercaria</taxon>
        <taxon>Tetraodontiformes</taxon>
        <taxon>Molidae</taxon>
        <taxon>Mola</taxon>
    </lineage>
</organism>
<protein>
    <submittedName>
        <fullName evidence="1">Uncharacterized protein</fullName>
    </submittedName>
</protein>
<evidence type="ECO:0000313" key="1">
    <source>
        <dbReference type="Ensembl" id="ENSMMOP00000008324.1"/>
    </source>
</evidence>
<reference evidence="1" key="1">
    <citation type="submission" date="2025-08" db="UniProtKB">
        <authorList>
            <consortium name="Ensembl"/>
        </authorList>
    </citation>
    <scope>IDENTIFICATION</scope>
</reference>
<dbReference type="Ensembl" id="ENSMMOT00000008476.1">
    <property type="protein sequence ID" value="ENSMMOP00000008324.1"/>
    <property type="gene ID" value="ENSMMOG00000006456.1"/>
</dbReference>
<reference evidence="1" key="2">
    <citation type="submission" date="2025-09" db="UniProtKB">
        <authorList>
            <consortium name="Ensembl"/>
        </authorList>
    </citation>
    <scope>IDENTIFICATION</scope>
</reference>
<accession>A0A3Q3WHK7</accession>
<dbReference type="AlphaFoldDB" id="A0A3Q3WHK7"/>
<name>A0A3Q3WHK7_MOLML</name>
<proteinExistence type="predicted"/>
<evidence type="ECO:0000313" key="2">
    <source>
        <dbReference type="Proteomes" id="UP000261620"/>
    </source>
</evidence>
<sequence>MLVNCGEFQLKTLSRVAALMLTYIFFRYEESWFPLHKRSKDCAQAAEVGSVFI</sequence>
<dbReference type="Proteomes" id="UP000261620">
    <property type="component" value="Unplaced"/>
</dbReference>